<dbReference type="GO" id="GO:0004843">
    <property type="term" value="F:cysteine-type deubiquitinase activity"/>
    <property type="evidence" value="ECO:0007669"/>
    <property type="project" value="UniProtKB-UniRule"/>
</dbReference>
<evidence type="ECO:0000259" key="9">
    <source>
        <dbReference type="PROSITE" id="PS50053"/>
    </source>
</evidence>
<feature type="region of interest" description="Disordered" evidence="8">
    <location>
        <begin position="469"/>
        <end position="493"/>
    </location>
</feature>
<dbReference type="Pfam" id="PF00240">
    <property type="entry name" value="ubiquitin"/>
    <property type="match status" value="1"/>
</dbReference>
<feature type="domain" description="USP" evidence="10">
    <location>
        <begin position="107"/>
        <end position="464"/>
    </location>
</feature>
<dbReference type="SUPFAM" id="SSF54001">
    <property type="entry name" value="Cysteine proteinases"/>
    <property type="match status" value="1"/>
</dbReference>
<keyword evidence="12" id="KW-1185">Reference proteome</keyword>
<feature type="domain" description="Ubiquitin-like" evidence="9">
    <location>
        <begin position="2"/>
        <end position="72"/>
    </location>
</feature>
<name>A0AAD9IK59_PROWI</name>
<dbReference type="PROSITE" id="PS50053">
    <property type="entry name" value="UBIQUITIN_2"/>
    <property type="match status" value="1"/>
</dbReference>
<dbReference type="InterPro" id="IPR000626">
    <property type="entry name" value="Ubiquitin-like_dom"/>
</dbReference>
<dbReference type="InterPro" id="IPR038765">
    <property type="entry name" value="Papain-like_cys_pep_sf"/>
</dbReference>
<dbReference type="InterPro" id="IPR018200">
    <property type="entry name" value="USP_CS"/>
</dbReference>
<dbReference type="GO" id="GO:0043161">
    <property type="term" value="P:proteasome-mediated ubiquitin-dependent protein catabolic process"/>
    <property type="evidence" value="ECO:0007669"/>
    <property type="project" value="InterPro"/>
</dbReference>
<dbReference type="SUPFAM" id="SSF54236">
    <property type="entry name" value="Ubiquitin-like"/>
    <property type="match status" value="1"/>
</dbReference>
<dbReference type="InterPro" id="IPR029071">
    <property type="entry name" value="Ubiquitin-like_domsf"/>
</dbReference>
<comment type="function">
    <text evidence="7">Recognizes and hydrolyzes the peptide bond at the C-terminal Gly of ubiquitin. Involved in the processing of poly-ubiquitin precursors as well as that of ubiquitinated proteins.</text>
</comment>
<evidence type="ECO:0000256" key="6">
    <source>
        <dbReference type="ARBA" id="ARBA00022807"/>
    </source>
</evidence>
<dbReference type="PROSITE" id="PS50235">
    <property type="entry name" value="USP_3"/>
    <property type="match status" value="1"/>
</dbReference>
<protein>
    <recommendedName>
        <fullName evidence="7">Ubiquitin carboxyl-terminal hydrolase</fullName>
        <ecNumber evidence="7">3.4.19.12</ecNumber>
    </recommendedName>
</protein>
<comment type="catalytic activity">
    <reaction evidence="1 7">
        <text>Thiol-dependent hydrolysis of ester, thioester, amide, peptide and isopeptide bonds formed by the C-terminal Gly of ubiquitin (a 76-residue protein attached to proteins as an intracellular targeting signal).</text>
        <dbReference type="EC" id="3.4.19.12"/>
    </reaction>
</comment>
<reference evidence="11" key="1">
    <citation type="submission" date="2021-01" db="EMBL/GenBank/DDBJ databases">
        <authorList>
            <person name="Eckstrom K.M.E."/>
        </authorList>
    </citation>
    <scope>NUCLEOTIDE SEQUENCE</scope>
    <source>
        <strain evidence="11">UVCC 0001</strain>
    </source>
</reference>
<keyword evidence="6 7" id="KW-0788">Thiol protease</keyword>
<dbReference type="AlphaFoldDB" id="A0AAD9IK59"/>
<dbReference type="PROSITE" id="PS00972">
    <property type="entry name" value="USP_1"/>
    <property type="match status" value="1"/>
</dbReference>
<comment type="caution">
    <text evidence="11">The sequence shown here is derived from an EMBL/GenBank/DDBJ whole genome shotgun (WGS) entry which is preliminary data.</text>
</comment>
<evidence type="ECO:0000259" key="10">
    <source>
        <dbReference type="PROSITE" id="PS50235"/>
    </source>
</evidence>
<evidence type="ECO:0000256" key="1">
    <source>
        <dbReference type="ARBA" id="ARBA00000707"/>
    </source>
</evidence>
<keyword evidence="5 7" id="KW-0378">Hydrolase</keyword>
<dbReference type="Proteomes" id="UP001255856">
    <property type="component" value="Unassembled WGS sequence"/>
</dbReference>
<evidence type="ECO:0000313" key="12">
    <source>
        <dbReference type="Proteomes" id="UP001255856"/>
    </source>
</evidence>
<dbReference type="PROSITE" id="PS00973">
    <property type="entry name" value="USP_2"/>
    <property type="match status" value="1"/>
</dbReference>
<comment type="similarity">
    <text evidence="2 7">Belongs to the peptidase C19 family.</text>
</comment>
<evidence type="ECO:0000256" key="7">
    <source>
        <dbReference type="RuleBase" id="RU366025"/>
    </source>
</evidence>
<dbReference type="GO" id="GO:0061136">
    <property type="term" value="P:regulation of proteasomal protein catabolic process"/>
    <property type="evidence" value="ECO:0007669"/>
    <property type="project" value="TreeGrafter"/>
</dbReference>
<dbReference type="EMBL" id="JASFZW010000005">
    <property type="protein sequence ID" value="KAK2078170.1"/>
    <property type="molecule type" value="Genomic_DNA"/>
</dbReference>
<sequence length="493" mass="52987">MVRVEVKWQKEVFKDVEVDTSEPPLVFKNQLFSLTGVPPERQKVMGFKGGLLRDDADWAATGIKEGSRVTMLGTAGAVPQAPDKTPAFVEDLPEDERDAAGLARYGAGLENLGNTCYMNSTLQCLFGVRDLRDELARFEAAPGSVAGDPNAALALATKSLFASLTASGRPVAPMAFLLTLRKRYPQFAQQAREGFYMQQDAEECWSNLLYALKESLRGAGDVGAADSAVDRLFGVKLAARLECAETGEAAEESSTAYGLKCNISAEVNHLSEGLRLGLREDRERTSASLGRLATFAGSSRITSLPPYLTVQMVRFYYKADVQQKAKILRKVTFPATLDAHEFCSPELQRALAAPRAAAQEAADRAALAGKSAAADGLSAEEARARGRGAGPAAPLTGRYELCGVLTHKGRSADSGHYVAWVKQDDGSWVLFDDDRVEVRKEEDVLALAGGGDWHMAYLLLYRAERAPAVGPPRPGHASGEHGQALPDEPAAQA</sequence>
<evidence type="ECO:0000256" key="3">
    <source>
        <dbReference type="ARBA" id="ARBA00022670"/>
    </source>
</evidence>
<evidence type="ECO:0000256" key="8">
    <source>
        <dbReference type="SAM" id="MobiDB-lite"/>
    </source>
</evidence>
<evidence type="ECO:0000256" key="4">
    <source>
        <dbReference type="ARBA" id="ARBA00022786"/>
    </source>
</evidence>
<dbReference type="GO" id="GO:0070628">
    <property type="term" value="F:proteasome binding"/>
    <property type="evidence" value="ECO:0007669"/>
    <property type="project" value="TreeGrafter"/>
</dbReference>
<dbReference type="CDD" id="cd02657">
    <property type="entry name" value="Peptidase_C19A"/>
    <property type="match status" value="1"/>
</dbReference>
<dbReference type="EC" id="3.4.19.12" evidence="7"/>
<dbReference type="Gene3D" id="3.10.20.90">
    <property type="entry name" value="Phosphatidylinositol 3-kinase Catalytic Subunit, Chain A, domain 1"/>
    <property type="match status" value="1"/>
</dbReference>
<dbReference type="GO" id="GO:0016579">
    <property type="term" value="P:protein deubiquitination"/>
    <property type="evidence" value="ECO:0007669"/>
    <property type="project" value="InterPro"/>
</dbReference>
<dbReference type="InterPro" id="IPR001394">
    <property type="entry name" value="Peptidase_C19_UCH"/>
</dbReference>
<dbReference type="PANTHER" id="PTHR43982">
    <property type="entry name" value="UBIQUITIN CARBOXYL-TERMINAL HYDROLASE"/>
    <property type="match status" value="1"/>
</dbReference>
<keyword evidence="3 7" id="KW-0645">Protease</keyword>
<keyword evidence="4 7" id="KW-0833">Ubl conjugation pathway</keyword>
<evidence type="ECO:0000256" key="2">
    <source>
        <dbReference type="ARBA" id="ARBA00009085"/>
    </source>
</evidence>
<dbReference type="FunFam" id="3.10.20.90:FF:000119">
    <property type="entry name" value="Ubiquitin carboxyl-terminal hydrolase 14"/>
    <property type="match status" value="1"/>
</dbReference>
<dbReference type="InterPro" id="IPR028889">
    <property type="entry name" value="USP"/>
</dbReference>
<accession>A0AAD9IK59</accession>
<evidence type="ECO:0000313" key="11">
    <source>
        <dbReference type="EMBL" id="KAK2078170.1"/>
    </source>
</evidence>
<organism evidence="11 12">
    <name type="scientific">Prototheca wickerhamii</name>
    <dbReference type="NCBI Taxonomy" id="3111"/>
    <lineage>
        <taxon>Eukaryota</taxon>
        <taxon>Viridiplantae</taxon>
        <taxon>Chlorophyta</taxon>
        <taxon>core chlorophytes</taxon>
        <taxon>Trebouxiophyceae</taxon>
        <taxon>Chlorellales</taxon>
        <taxon>Chlorellaceae</taxon>
        <taxon>Prototheca</taxon>
    </lineage>
</organism>
<gene>
    <name evidence="11" type="ORF">QBZ16_004038</name>
</gene>
<dbReference type="CDD" id="cd16104">
    <property type="entry name" value="Ubl_USP14_like"/>
    <property type="match status" value="1"/>
</dbReference>
<evidence type="ECO:0000256" key="5">
    <source>
        <dbReference type="ARBA" id="ARBA00022801"/>
    </source>
</evidence>
<dbReference type="SMART" id="SM00213">
    <property type="entry name" value="UBQ"/>
    <property type="match status" value="1"/>
</dbReference>
<dbReference type="PANTHER" id="PTHR43982:SF1">
    <property type="entry name" value="UBIQUITIN CARBOXYL-TERMINAL HYDROLASE 14"/>
    <property type="match status" value="1"/>
</dbReference>
<dbReference type="Gene3D" id="3.90.70.10">
    <property type="entry name" value="Cysteine proteinases"/>
    <property type="match status" value="1"/>
</dbReference>
<proteinExistence type="inferred from homology"/>
<dbReference type="Pfam" id="PF00443">
    <property type="entry name" value="UCH"/>
    <property type="match status" value="1"/>
</dbReference>
<dbReference type="InterPro" id="IPR044635">
    <property type="entry name" value="UBP14-like"/>
</dbReference>